<dbReference type="Pfam" id="PF07883">
    <property type="entry name" value="Cupin_2"/>
    <property type="match status" value="1"/>
</dbReference>
<dbReference type="EMBL" id="BAABAT010000014">
    <property type="protein sequence ID" value="GAA4252845.1"/>
    <property type="molecule type" value="Genomic_DNA"/>
</dbReference>
<dbReference type="PANTHER" id="PTHR35848:SF6">
    <property type="entry name" value="CUPIN TYPE-2 DOMAIN-CONTAINING PROTEIN"/>
    <property type="match status" value="1"/>
</dbReference>
<reference evidence="4" key="1">
    <citation type="journal article" date="2019" name="Int. J. Syst. Evol. Microbiol.">
        <title>The Global Catalogue of Microorganisms (GCM) 10K type strain sequencing project: providing services to taxonomists for standard genome sequencing and annotation.</title>
        <authorList>
            <consortium name="The Broad Institute Genomics Platform"/>
            <consortium name="The Broad Institute Genome Sequencing Center for Infectious Disease"/>
            <person name="Wu L."/>
            <person name="Ma J."/>
        </authorList>
    </citation>
    <scope>NUCLEOTIDE SEQUENCE [LARGE SCALE GENOMIC DNA]</scope>
    <source>
        <strain evidence="4">JCM 17441</strain>
    </source>
</reference>
<comment type="caution">
    <text evidence="3">The sequence shown here is derived from an EMBL/GenBank/DDBJ whole genome shotgun (WGS) entry which is preliminary data.</text>
</comment>
<organism evidence="3 4">
    <name type="scientific">Dactylosporangium darangshiense</name>
    <dbReference type="NCBI Taxonomy" id="579108"/>
    <lineage>
        <taxon>Bacteria</taxon>
        <taxon>Bacillati</taxon>
        <taxon>Actinomycetota</taxon>
        <taxon>Actinomycetes</taxon>
        <taxon>Micromonosporales</taxon>
        <taxon>Micromonosporaceae</taxon>
        <taxon>Dactylosporangium</taxon>
    </lineage>
</organism>
<accession>A0ABP8DCR6</accession>
<evidence type="ECO:0000313" key="4">
    <source>
        <dbReference type="Proteomes" id="UP001500620"/>
    </source>
</evidence>
<keyword evidence="1" id="KW-0479">Metal-binding</keyword>
<dbReference type="CDD" id="cd06988">
    <property type="entry name" value="cupin_DddK"/>
    <property type="match status" value="1"/>
</dbReference>
<protein>
    <recommendedName>
        <fullName evidence="2">Cupin type-2 domain-containing protein</fullName>
    </recommendedName>
</protein>
<dbReference type="InterPro" id="IPR014710">
    <property type="entry name" value="RmlC-like_jellyroll"/>
</dbReference>
<dbReference type="InterPro" id="IPR013096">
    <property type="entry name" value="Cupin_2"/>
</dbReference>
<evidence type="ECO:0000313" key="3">
    <source>
        <dbReference type="EMBL" id="GAA4252845.1"/>
    </source>
</evidence>
<dbReference type="InterPro" id="IPR051610">
    <property type="entry name" value="GPI/OXD"/>
</dbReference>
<dbReference type="Gene3D" id="2.60.120.10">
    <property type="entry name" value="Jelly Rolls"/>
    <property type="match status" value="1"/>
</dbReference>
<sequence length="121" mass="13863">MEIRQLQRDTMKRENGADAQRLVPWPALNAPFEGSWCVVEPGGATGMHAHHEYEIFIAVSGEAVLDSQGERREFRAGDIVHFPPHTAHRVLNESSAQFEMYCVWWDAEMSERFVGRHEQQA</sequence>
<name>A0ABP8DCR6_9ACTN</name>
<evidence type="ECO:0000259" key="2">
    <source>
        <dbReference type="Pfam" id="PF07883"/>
    </source>
</evidence>
<gene>
    <name evidence="3" type="ORF">GCM10022255_051280</name>
</gene>
<dbReference type="Proteomes" id="UP001500620">
    <property type="component" value="Unassembled WGS sequence"/>
</dbReference>
<feature type="domain" description="Cupin type-2" evidence="2">
    <location>
        <begin position="36"/>
        <end position="104"/>
    </location>
</feature>
<dbReference type="SUPFAM" id="SSF51182">
    <property type="entry name" value="RmlC-like cupins"/>
    <property type="match status" value="1"/>
</dbReference>
<keyword evidence="4" id="KW-1185">Reference proteome</keyword>
<evidence type="ECO:0000256" key="1">
    <source>
        <dbReference type="ARBA" id="ARBA00022723"/>
    </source>
</evidence>
<dbReference type="InterPro" id="IPR011051">
    <property type="entry name" value="RmlC_Cupin_sf"/>
</dbReference>
<proteinExistence type="predicted"/>
<dbReference type="RefSeq" id="WP_345129875.1">
    <property type="nucleotide sequence ID" value="NZ_BAABAT010000014.1"/>
</dbReference>
<dbReference type="PANTHER" id="PTHR35848">
    <property type="entry name" value="OXALATE-BINDING PROTEIN"/>
    <property type="match status" value="1"/>
</dbReference>